<sequence length="244" mass="27852">MTKTCFRFFTITDYEKEEQWLHAMFLKGWKLVSVRFQCIYTFTQTEPADMAVRLEYSDIPLKTRPDYEVMMKDYGWECLSSGAGWNYFARPTDAQPVNNELFTDDVSRLSMIRKIFQKRYLVLFLVLIFLILPAVVTTGFEKGMNALFIGWIVLAGIYIFALAYCGIGFQKLLKKYDLKMDMTPSVRGLMVCALAAVVSILFLIAAYLVGGAFRDFWLAALPWVLCGIGLLALMIYTTTGNIDA</sequence>
<evidence type="ECO:0008006" key="4">
    <source>
        <dbReference type="Google" id="ProtNLM"/>
    </source>
</evidence>
<reference evidence="2 3" key="1">
    <citation type="submission" date="2020-08" db="EMBL/GenBank/DDBJ databases">
        <title>Genomic Encyclopedia of Type Strains, Phase IV (KMG-IV): sequencing the most valuable type-strain genomes for metagenomic binning, comparative biology and taxonomic classification.</title>
        <authorList>
            <person name="Goeker M."/>
        </authorList>
    </citation>
    <scope>NUCLEOTIDE SEQUENCE [LARGE SCALE GENOMIC DNA]</scope>
    <source>
        <strain evidence="2 3">DSM 25799</strain>
    </source>
</reference>
<keyword evidence="3" id="KW-1185">Reference proteome</keyword>
<comment type="caution">
    <text evidence="2">The sequence shown here is derived from an EMBL/GenBank/DDBJ whole genome shotgun (WGS) entry which is preliminary data.</text>
</comment>
<gene>
    <name evidence="2" type="ORF">HNQ47_000652</name>
</gene>
<feature type="transmembrane region" description="Helical" evidence="1">
    <location>
        <begin position="120"/>
        <end position="140"/>
    </location>
</feature>
<organism evidence="2 3">
    <name type="scientific">Catenisphaera adipataccumulans</name>
    <dbReference type="NCBI Taxonomy" id="700500"/>
    <lineage>
        <taxon>Bacteria</taxon>
        <taxon>Bacillati</taxon>
        <taxon>Bacillota</taxon>
        <taxon>Erysipelotrichia</taxon>
        <taxon>Erysipelotrichales</taxon>
        <taxon>Erysipelotrichaceae</taxon>
        <taxon>Catenisphaera</taxon>
    </lineage>
</organism>
<evidence type="ECO:0000313" key="2">
    <source>
        <dbReference type="EMBL" id="MBB5182633.1"/>
    </source>
</evidence>
<accession>A0A7W8FV02</accession>
<dbReference type="Pfam" id="PF11193">
    <property type="entry name" value="DUF2812"/>
    <property type="match status" value="1"/>
</dbReference>
<dbReference type="Proteomes" id="UP000539953">
    <property type="component" value="Unassembled WGS sequence"/>
</dbReference>
<evidence type="ECO:0000313" key="3">
    <source>
        <dbReference type="Proteomes" id="UP000539953"/>
    </source>
</evidence>
<dbReference type="InterPro" id="IPR021359">
    <property type="entry name" value="DUF2812"/>
</dbReference>
<proteinExistence type="predicted"/>
<dbReference type="EMBL" id="JACHHK010000002">
    <property type="protein sequence ID" value="MBB5182633.1"/>
    <property type="molecule type" value="Genomic_DNA"/>
</dbReference>
<dbReference type="RefSeq" id="WP_183327472.1">
    <property type="nucleotide sequence ID" value="NZ_JACHHK010000002.1"/>
</dbReference>
<name>A0A7W8FV02_9FIRM</name>
<evidence type="ECO:0000256" key="1">
    <source>
        <dbReference type="SAM" id="Phobius"/>
    </source>
</evidence>
<protein>
    <recommendedName>
        <fullName evidence="4">DUF2812 domain-containing protein</fullName>
    </recommendedName>
</protein>
<feature type="transmembrane region" description="Helical" evidence="1">
    <location>
        <begin position="188"/>
        <end position="210"/>
    </location>
</feature>
<keyword evidence="1" id="KW-0472">Membrane</keyword>
<feature type="transmembrane region" description="Helical" evidence="1">
    <location>
        <begin position="216"/>
        <end position="236"/>
    </location>
</feature>
<dbReference type="AlphaFoldDB" id="A0A7W8FV02"/>
<keyword evidence="1" id="KW-1133">Transmembrane helix</keyword>
<keyword evidence="1" id="KW-0812">Transmembrane</keyword>
<feature type="transmembrane region" description="Helical" evidence="1">
    <location>
        <begin position="146"/>
        <end position="167"/>
    </location>
</feature>